<protein>
    <submittedName>
        <fullName evidence="2">5-methylcytosine-specific restriction protein B</fullName>
    </submittedName>
</protein>
<organism evidence="2 3">
    <name type="scientific">Larkinella arboricola</name>
    <dbReference type="NCBI Taxonomy" id="643671"/>
    <lineage>
        <taxon>Bacteria</taxon>
        <taxon>Pseudomonadati</taxon>
        <taxon>Bacteroidota</taxon>
        <taxon>Cytophagia</taxon>
        <taxon>Cytophagales</taxon>
        <taxon>Spirosomataceae</taxon>
        <taxon>Larkinella</taxon>
    </lineage>
</organism>
<sequence>MGGRPNNTMTLTQQRHLFIEKLRAIDQPEAIRKYFGLLKELIETVNLPNGDSRLAFVVNRDQKAISAYINFFLALRLYRPRQGEIEFWLTVKKDCRERIESLAVVDVKPLSEKSEYISVIIGQSSDHLLNHPVLRSCWEDSLMELLVTTKRGPHTASHNRFIYQAADDEAVRGEIMADAFRSETAADHWNGVAEEPAVYEKKEPARPPIPQNLILYGPPGTGKSFEARQLSQAFESDWITFHPSFGYEEFVEGIRPETRGSQISYKIAKGIFYKACLTALQKAGYATLADCLNDVPETRQQKIAGADAHLLIIDEINRANISKVFGELITLIEPDKRLGATHELWLTLPYSQERFGVPANLYLVGTMNTADRSIALLDIALRRRFHFREVLPDMGLLSMADGVDLSALLRTLNERIEYLYDRDHLLGHAYLMNVQSHEDLCDVFSDRIIPLLQEYFYNDWRKIQFVLGDNPAWGKTPDQKLIWVKKQYRPALTKELFGEEPDELTEVVTFEINPHLLRREYDQIPGEAFSTIYQKP</sequence>
<evidence type="ECO:0000259" key="1">
    <source>
        <dbReference type="SMART" id="SM00382"/>
    </source>
</evidence>
<feature type="domain" description="AAA+ ATPase" evidence="1">
    <location>
        <begin position="209"/>
        <end position="395"/>
    </location>
</feature>
<dbReference type="Pfam" id="PF07728">
    <property type="entry name" value="AAA_5"/>
    <property type="match status" value="1"/>
</dbReference>
<comment type="caution">
    <text evidence="2">The sequence shown here is derived from an EMBL/GenBank/DDBJ whole genome shotgun (WGS) entry which is preliminary data.</text>
</comment>
<evidence type="ECO:0000313" key="3">
    <source>
        <dbReference type="Proteomes" id="UP000248790"/>
    </source>
</evidence>
<dbReference type="InterPro" id="IPR003593">
    <property type="entry name" value="AAA+_ATPase"/>
</dbReference>
<name>A0A327WSR5_LARAB</name>
<dbReference type="PANTHER" id="PTHR37291:SF1">
    <property type="entry name" value="TYPE IV METHYL-DIRECTED RESTRICTION ENZYME ECOKMCRB SUBUNIT"/>
    <property type="match status" value="1"/>
</dbReference>
<dbReference type="Proteomes" id="UP000248790">
    <property type="component" value="Unassembled WGS sequence"/>
</dbReference>
<dbReference type="InterPro" id="IPR052934">
    <property type="entry name" value="Methyl-DNA_Rec/Restrict_Enz"/>
</dbReference>
<dbReference type="PANTHER" id="PTHR37291">
    <property type="entry name" value="5-METHYLCYTOSINE-SPECIFIC RESTRICTION ENZYME B"/>
    <property type="match status" value="1"/>
</dbReference>
<dbReference type="EMBL" id="QLMC01000004">
    <property type="protein sequence ID" value="RAJ95678.1"/>
    <property type="molecule type" value="Genomic_DNA"/>
</dbReference>
<dbReference type="InterPro" id="IPR011704">
    <property type="entry name" value="ATPase_dyneun-rel_AAA"/>
</dbReference>
<keyword evidence="3" id="KW-1185">Reference proteome</keyword>
<reference evidence="2 3" key="1">
    <citation type="submission" date="2018-06" db="EMBL/GenBank/DDBJ databases">
        <title>Genomic Encyclopedia of Archaeal and Bacterial Type Strains, Phase II (KMG-II): from individual species to whole genera.</title>
        <authorList>
            <person name="Goeker M."/>
        </authorList>
    </citation>
    <scope>NUCLEOTIDE SEQUENCE [LARGE SCALE GENOMIC DNA]</scope>
    <source>
        <strain evidence="2 3">DSM 21851</strain>
    </source>
</reference>
<dbReference type="SMART" id="SM00382">
    <property type="entry name" value="AAA"/>
    <property type="match status" value="1"/>
</dbReference>
<dbReference type="AlphaFoldDB" id="A0A327WSR5"/>
<dbReference type="Gene3D" id="3.40.50.300">
    <property type="entry name" value="P-loop containing nucleotide triphosphate hydrolases"/>
    <property type="match status" value="1"/>
</dbReference>
<dbReference type="InterPro" id="IPR027417">
    <property type="entry name" value="P-loop_NTPase"/>
</dbReference>
<proteinExistence type="predicted"/>
<dbReference type="GO" id="GO:0005524">
    <property type="term" value="F:ATP binding"/>
    <property type="evidence" value="ECO:0007669"/>
    <property type="project" value="InterPro"/>
</dbReference>
<accession>A0A327WSR5</accession>
<gene>
    <name evidence="2" type="ORF">LX87_03426</name>
</gene>
<evidence type="ECO:0000313" key="2">
    <source>
        <dbReference type="EMBL" id="RAJ95678.1"/>
    </source>
</evidence>
<dbReference type="SUPFAM" id="SSF52540">
    <property type="entry name" value="P-loop containing nucleoside triphosphate hydrolases"/>
    <property type="match status" value="1"/>
</dbReference>
<dbReference type="GO" id="GO:0016887">
    <property type="term" value="F:ATP hydrolysis activity"/>
    <property type="evidence" value="ECO:0007669"/>
    <property type="project" value="InterPro"/>
</dbReference>